<dbReference type="PANTHER" id="PTHR48077">
    <property type="entry name" value="TRYPTOPHAN SYNTHASE-RELATED"/>
    <property type="match status" value="1"/>
</dbReference>
<dbReference type="Pfam" id="PF00291">
    <property type="entry name" value="PALP"/>
    <property type="match status" value="1"/>
</dbReference>
<comment type="subunit">
    <text evidence="5 12">Tetramer of two alpha and two beta chains.</text>
</comment>
<dbReference type="PROSITE" id="PS00168">
    <property type="entry name" value="TRP_SYNTHASE_BETA"/>
    <property type="match status" value="1"/>
</dbReference>
<evidence type="ECO:0000259" key="13">
    <source>
        <dbReference type="Pfam" id="PF00291"/>
    </source>
</evidence>
<dbReference type="RefSeq" id="WP_035461028.1">
    <property type="nucleotide sequence ID" value="NZ_JBHLZN010000006.1"/>
</dbReference>
<evidence type="ECO:0000256" key="9">
    <source>
        <dbReference type="ARBA" id="ARBA00023141"/>
    </source>
</evidence>
<comment type="similarity">
    <text evidence="4 12">Belongs to the TrpB family.</text>
</comment>
<dbReference type="InterPro" id="IPR006654">
    <property type="entry name" value="Trp_synth_beta"/>
</dbReference>
<dbReference type="PIRSF" id="PIRSF001413">
    <property type="entry name" value="Trp_syn_beta"/>
    <property type="match status" value="1"/>
</dbReference>
<evidence type="ECO:0000256" key="4">
    <source>
        <dbReference type="ARBA" id="ARBA00009982"/>
    </source>
</evidence>
<protein>
    <recommendedName>
        <fullName evidence="12">Tryptophan synthase beta chain</fullName>
        <ecNumber evidence="12">4.2.1.20</ecNumber>
    </recommendedName>
</protein>
<reference evidence="14 15" key="1">
    <citation type="submission" date="2024-09" db="EMBL/GenBank/DDBJ databases">
        <authorList>
            <person name="Sun Q."/>
            <person name="Mori K."/>
        </authorList>
    </citation>
    <scope>NUCLEOTIDE SEQUENCE [LARGE SCALE GENOMIC DNA]</scope>
    <source>
        <strain evidence="14 15">ATCC 51285</strain>
    </source>
</reference>
<comment type="function">
    <text evidence="2 12">The beta subunit is responsible for the synthesis of L-tryptophan from indole and L-serine.</text>
</comment>
<dbReference type="InterPro" id="IPR023026">
    <property type="entry name" value="Trp_synth_beta/beta-like"/>
</dbReference>
<keyword evidence="6 12" id="KW-0028">Amino-acid biosynthesis</keyword>
<dbReference type="HAMAP" id="MF_00133">
    <property type="entry name" value="Trp_synth_beta"/>
    <property type="match status" value="1"/>
</dbReference>
<evidence type="ECO:0000256" key="6">
    <source>
        <dbReference type="ARBA" id="ARBA00022605"/>
    </source>
</evidence>
<dbReference type="InterPro" id="IPR006653">
    <property type="entry name" value="Trp_synth_b_CS"/>
</dbReference>
<dbReference type="InterPro" id="IPR036052">
    <property type="entry name" value="TrpB-like_PALP_sf"/>
</dbReference>
<dbReference type="Gene3D" id="3.40.50.1100">
    <property type="match status" value="2"/>
</dbReference>
<evidence type="ECO:0000256" key="11">
    <source>
        <dbReference type="ARBA" id="ARBA00049047"/>
    </source>
</evidence>
<keyword evidence="7 12" id="KW-0822">Tryptophan biosynthesis</keyword>
<evidence type="ECO:0000256" key="5">
    <source>
        <dbReference type="ARBA" id="ARBA00011270"/>
    </source>
</evidence>
<feature type="domain" description="Tryptophan synthase beta chain-like PALP" evidence="13">
    <location>
        <begin position="54"/>
        <end position="380"/>
    </location>
</feature>
<organism evidence="14 15">
    <name type="scientific">Balneatrix alpica</name>
    <dbReference type="NCBI Taxonomy" id="75684"/>
    <lineage>
        <taxon>Bacteria</taxon>
        <taxon>Pseudomonadati</taxon>
        <taxon>Pseudomonadota</taxon>
        <taxon>Gammaproteobacteria</taxon>
        <taxon>Oceanospirillales</taxon>
        <taxon>Balneatrichaceae</taxon>
        <taxon>Balneatrix</taxon>
    </lineage>
</organism>
<evidence type="ECO:0000256" key="2">
    <source>
        <dbReference type="ARBA" id="ARBA00002786"/>
    </source>
</evidence>
<keyword evidence="10 12" id="KW-0456">Lyase</keyword>
<dbReference type="NCBIfam" id="TIGR00263">
    <property type="entry name" value="trpB"/>
    <property type="match status" value="1"/>
</dbReference>
<proteinExistence type="inferred from homology"/>
<dbReference type="Proteomes" id="UP001589628">
    <property type="component" value="Unassembled WGS sequence"/>
</dbReference>
<name>A0ABV5ZF00_9GAMM</name>
<dbReference type="EMBL" id="JBHLZN010000006">
    <property type="protein sequence ID" value="MFB9887859.1"/>
    <property type="molecule type" value="Genomic_DNA"/>
</dbReference>
<keyword evidence="15" id="KW-1185">Reference proteome</keyword>
<dbReference type="CDD" id="cd06446">
    <property type="entry name" value="Trp-synth_B"/>
    <property type="match status" value="1"/>
</dbReference>
<dbReference type="EC" id="4.2.1.20" evidence="12"/>
<dbReference type="SUPFAM" id="SSF53686">
    <property type="entry name" value="Tryptophan synthase beta subunit-like PLP-dependent enzymes"/>
    <property type="match status" value="1"/>
</dbReference>
<sequence length="413" mass="45335">MLRAEQGFFGRFGGSYIPEILQPALEEVRTLFYQVRDDQAFWAEFYRHCQEYSGRPTPLTPCRNLSERLGGPQIWLKREDLNHSGAHKINNVIGQALLVKRLGKTRVIAETGAGQHGLATALIAARFGLQACIYMGADDVERQYSNVFWMRQLGAEVIPVQHGGRTLKEAMDEALRDWAASSRHSHYLIGTACGPEPFPEMVSYFQSVIGQELQQQSLQAFGQAPERLYACVGGGSNALGAFSGFLTTQQTELVGVEAAGKGADSQAHSIRFNHPQAAPGIAQGFHTLFLQDDDGQLIDTHSIAAGLDYVGVSPILADLHEQGRFRPSHASDDEVISAFSQLLRLEGIIPALESTHALAAAIREAGPEHRGQNWVINLSGRGDKDIFNVARALPTAEWPAFLQRELQRLGDQP</sequence>
<gene>
    <name evidence="12 14" type="primary">trpB</name>
    <name evidence="14" type="ORF">ACFFLH_15705</name>
</gene>
<dbReference type="PANTHER" id="PTHR48077:SF3">
    <property type="entry name" value="TRYPTOPHAN SYNTHASE"/>
    <property type="match status" value="1"/>
</dbReference>
<evidence type="ECO:0000256" key="1">
    <source>
        <dbReference type="ARBA" id="ARBA00001933"/>
    </source>
</evidence>
<evidence type="ECO:0000256" key="7">
    <source>
        <dbReference type="ARBA" id="ARBA00022822"/>
    </source>
</evidence>
<feature type="modified residue" description="N6-(pyridoxal phosphate)lysine" evidence="12">
    <location>
        <position position="88"/>
    </location>
</feature>
<keyword evidence="9 12" id="KW-0057">Aromatic amino acid biosynthesis</keyword>
<dbReference type="InterPro" id="IPR001926">
    <property type="entry name" value="TrpB-like_PALP"/>
</dbReference>
<evidence type="ECO:0000256" key="10">
    <source>
        <dbReference type="ARBA" id="ARBA00023239"/>
    </source>
</evidence>
<evidence type="ECO:0000313" key="14">
    <source>
        <dbReference type="EMBL" id="MFB9887859.1"/>
    </source>
</evidence>
<comment type="caution">
    <text evidence="14">The sequence shown here is derived from an EMBL/GenBank/DDBJ whole genome shotgun (WGS) entry which is preliminary data.</text>
</comment>
<evidence type="ECO:0000256" key="8">
    <source>
        <dbReference type="ARBA" id="ARBA00022898"/>
    </source>
</evidence>
<comment type="pathway">
    <text evidence="3 12">Amino-acid biosynthesis; L-tryptophan biosynthesis; L-tryptophan from chorismate: step 5/5.</text>
</comment>
<dbReference type="GO" id="GO:0004834">
    <property type="term" value="F:tryptophan synthase activity"/>
    <property type="evidence" value="ECO:0007669"/>
    <property type="project" value="UniProtKB-EC"/>
</dbReference>
<evidence type="ECO:0000256" key="12">
    <source>
        <dbReference type="HAMAP-Rule" id="MF_00133"/>
    </source>
</evidence>
<keyword evidence="8 12" id="KW-0663">Pyridoxal phosphate</keyword>
<accession>A0ABV5ZF00</accession>
<comment type="cofactor">
    <cofactor evidence="1 12">
        <name>pyridoxal 5'-phosphate</name>
        <dbReference type="ChEBI" id="CHEBI:597326"/>
    </cofactor>
</comment>
<comment type="catalytic activity">
    <reaction evidence="11 12">
        <text>(1S,2R)-1-C-(indol-3-yl)glycerol 3-phosphate + L-serine = D-glyceraldehyde 3-phosphate + L-tryptophan + H2O</text>
        <dbReference type="Rhea" id="RHEA:10532"/>
        <dbReference type="ChEBI" id="CHEBI:15377"/>
        <dbReference type="ChEBI" id="CHEBI:33384"/>
        <dbReference type="ChEBI" id="CHEBI:57912"/>
        <dbReference type="ChEBI" id="CHEBI:58866"/>
        <dbReference type="ChEBI" id="CHEBI:59776"/>
        <dbReference type="EC" id="4.2.1.20"/>
    </reaction>
</comment>
<evidence type="ECO:0000256" key="3">
    <source>
        <dbReference type="ARBA" id="ARBA00004733"/>
    </source>
</evidence>
<evidence type="ECO:0000313" key="15">
    <source>
        <dbReference type="Proteomes" id="UP001589628"/>
    </source>
</evidence>